<keyword evidence="5" id="KW-1185">Reference proteome</keyword>
<feature type="region of interest" description="Disordered" evidence="1">
    <location>
        <begin position="431"/>
        <end position="468"/>
    </location>
</feature>
<dbReference type="AlphaFoldDB" id="A0A9P1CXT9"/>
<evidence type="ECO:0000256" key="2">
    <source>
        <dbReference type="SAM" id="Phobius"/>
    </source>
</evidence>
<reference evidence="3" key="1">
    <citation type="submission" date="2022-10" db="EMBL/GenBank/DDBJ databases">
        <authorList>
            <person name="Chen Y."/>
            <person name="Dougan E. K."/>
            <person name="Chan C."/>
            <person name="Rhodes N."/>
            <person name="Thang M."/>
        </authorList>
    </citation>
    <scope>NUCLEOTIDE SEQUENCE</scope>
</reference>
<name>A0A9P1CXT9_9DINO</name>
<feature type="region of interest" description="Disordered" evidence="1">
    <location>
        <begin position="202"/>
        <end position="226"/>
    </location>
</feature>
<keyword evidence="2" id="KW-1133">Transmembrane helix</keyword>
<feature type="compositionally biased region" description="Low complexity" evidence="1">
    <location>
        <begin position="457"/>
        <end position="468"/>
    </location>
</feature>
<dbReference type="OrthoDB" id="448930at2759"/>
<organism evidence="3">
    <name type="scientific">Cladocopium goreaui</name>
    <dbReference type="NCBI Taxonomy" id="2562237"/>
    <lineage>
        <taxon>Eukaryota</taxon>
        <taxon>Sar</taxon>
        <taxon>Alveolata</taxon>
        <taxon>Dinophyceae</taxon>
        <taxon>Suessiales</taxon>
        <taxon>Symbiodiniaceae</taxon>
        <taxon>Cladocopium</taxon>
    </lineage>
</organism>
<feature type="region of interest" description="Disordered" evidence="1">
    <location>
        <begin position="89"/>
        <end position="111"/>
    </location>
</feature>
<feature type="compositionally biased region" description="Acidic residues" evidence="1">
    <location>
        <begin position="215"/>
        <end position="226"/>
    </location>
</feature>
<evidence type="ECO:0000256" key="1">
    <source>
        <dbReference type="SAM" id="MobiDB-lite"/>
    </source>
</evidence>
<feature type="region of interest" description="Disordered" evidence="1">
    <location>
        <begin position="250"/>
        <end position="273"/>
    </location>
</feature>
<gene>
    <name evidence="3" type="ORF">C1SCF055_LOCUS25814</name>
</gene>
<keyword evidence="2" id="KW-0472">Membrane</keyword>
<dbReference type="EMBL" id="CAMXCT030002662">
    <property type="protein sequence ID" value="CAL4786942.1"/>
    <property type="molecule type" value="Genomic_DNA"/>
</dbReference>
<evidence type="ECO:0000313" key="3">
    <source>
        <dbReference type="EMBL" id="CAI3999630.1"/>
    </source>
</evidence>
<evidence type="ECO:0000313" key="5">
    <source>
        <dbReference type="Proteomes" id="UP001152797"/>
    </source>
</evidence>
<sequence length="468" mass="51677">MWIRFLEPLLLSLVNSPYRIAPGFAEWVLFGLLCFSAGLVVGSLGTALLCSQRLRRLVLNILVEGLTAYDRPPANLREDRLAGYRVHVGGDPEAEREPEREEEQRADPDNIPEKLKTLRSAVDTAEWDWLVGQLSDRCFAAIPVFKRSKGVLVAIPQAAISSDDLEAGYVGEDLPDLGMDAILAQLENLATAVNGLQGDVNALKQDRPRGSGEVAEPEGEEVPGGEATEDLDTLLKLALIKMVHRDSNKKTKKRHLGLHVESSDSEEAEDPLRRLSGAKGTILQERLRSSMTASPQEYVQAIELMASSPLGKGTPDNNTMEKYVREELPIGTDRNLGYMAWLLVKAAGPLKAGKPQHAHLLILLGLASLEQFKLDSNWSAAWRVTNLNLPPFMEWQVRSGTVTQLRNDFAHSRLLHPTWAAAISARMRDEEVLVKRRGPSKTPNDLDRKDQKGKGKGNNSGSQKETQQ</sequence>
<protein>
    <submittedName>
        <fullName evidence="3">Uncharacterized protein</fullName>
    </submittedName>
</protein>
<comment type="caution">
    <text evidence="3">The sequence shown here is derived from an EMBL/GenBank/DDBJ whole genome shotgun (WGS) entry which is preliminary data.</text>
</comment>
<accession>A0A9P1CXT9</accession>
<keyword evidence="2" id="KW-0812">Transmembrane</keyword>
<dbReference type="EMBL" id="CAMXCT020002662">
    <property type="protein sequence ID" value="CAL1153005.1"/>
    <property type="molecule type" value="Genomic_DNA"/>
</dbReference>
<evidence type="ECO:0000313" key="4">
    <source>
        <dbReference type="EMBL" id="CAL1153005.1"/>
    </source>
</evidence>
<dbReference type="Proteomes" id="UP001152797">
    <property type="component" value="Unassembled WGS sequence"/>
</dbReference>
<proteinExistence type="predicted"/>
<dbReference type="EMBL" id="CAMXCT010002662">
    <property type="protein sequence ID" value="CAI3999630.1"/>
    <property type="molecule type" value="Genomic_DNA"/>
</dbReference>
<feature type="compositionally biased region" description="Basic and acidic residues" evidence="1">
    <location>
        <begin position="444"/>
        <end position="453"/>
    </location>
</feature>
<feature type="transmembrane region" description="Helical" evidence="2">
    <location>
        <begin position="27"/>
        <end position="50"/>
    </location>
</feature>
<reference evidence="4" key="2">
    <citation type="submission" date="2024-04" db="EMBL/GenBank/DDBJ databases">
        <authorList>
            <person name="Chen Y."/>
            <person name="Shah S."/>
            <person name="Dougan E. K."/>
            <person name="Thang M."/>
            <person name="Chan C."/>
        </authorList>
    </citation>
    <scope>NUCLEOTIDE SEQUENCE [LARGE SCALE GENOMIC DNA]</scope>
</reference>